<keyword evidence="3" id="KW-1185">Reference proteome</keyword>
<evidence type="ECO:0000313" key="3">
    <source>
        <dbReference type="Proteomes" id="UP001243330"/>
    </source>
</evidence>
<feature type="region of interest" description="Disordered" evidence="1">
    <location>
        <begin position="190"/>
        <end position="210"/>
    </location>
</feature>
<evidence type="ECO:0000313" key="2">
    <source>
        <dbReference type="EMBL" id="KAK1843598.1"/>
    </source>
</evidence>
<proteinExistence type="predicted"/>
<dbReference type="Proteomes" id="UP001243330">
    <property type="component" value="Unassembled WGS sequence"/>
</dbReference>
<evidence type="ECO:0000256" key="1">
    <source>
        <dbReference type="SAM" id="MobiDB-lite"/>
    </source>
</evidence>
<reference evidence="2" key="1">
    <citation type="submission" date="2023-01" db="EMBL/GenBank/DDBJ databases">
        <title>Colletotrichum chrysophilum M932 genome sequence.</title>
        <authorList>
            <person name="Baroncelli R."/>
        </authorList>
    </citation>
    <scope>NUCLEOTIDE SEQUENCE</scope>
    <source>
        <strain evidence="2">M932</strain>
    </source>
</reference>
<dbReference type="AlphaFoldDB" id="A0AAD9A8R7"/>
<organism evidence="2 3">
    <name type="scientific">Colletotrichum chrysophilum</name>
    <dbReference type="NCBI Taxonomy" id="1836956"/>
    <lineage>
        <taxon>Eukaryota</taxon>
        <taxon>Fungi</taxon>
        <taxon>Dikarya</taxon>
        <taxon>Ascomycota</taxon>
        <taxon>Pezizomycotina</taxon>
        <taxon>Sordariomycetes</taxon>
        <taxon>Hypocreomycetidae</taxon>
        <taxon>Glomerellales</taxon>
        <taxon>Glomerellaceae</taxon>
        <taxon>Colletotrichum</taxon>
        <taxon>Colletotrichum gloeosporioides species complex</taxon>
    </lineage>
</organism>
<sequence length="210" mass="22760">MTLDSKTSRSFPSRLYQIPAHGGHSAPAVGIWRLTTPRPRTSLPEHNPILNSGTEHHKTSVIPTPEQPVWHLPSIPARRTSLDFVFGLTQLPQLVQPGNPVLGPDESCALFSHHKQKMRTVQAHNSVELGCVRLSAQGIRARSLHDGKSSLEAGSPDTVARRGTNNLHVAAHAHGVDRNAVLRCGRRLQLEKPPPGLARDTDSTGLDGAL</sequence>
<gene>
    <name evidence="2" type="ORF">CCHR01_13790</name>
</gene>
<dbReference type="EMBL" id="JAQOWY010000350">
    <property type="protein sequence ID" value="KAK1843598.1"/>
    <property type="molecule type" value="Genomic_DNA"/>
</dbReference>
<protein>
    <submittedName>
        <fullName evidence="2">Uncharacterized protein</fullName>
    </submittedName>
</protein>
<accession>A0AAD9A8R7</accession>
<comment type="caution">
    <text evidence="2">The sequence shown here is derived from an EMBL/GenBank/DDBJ whole genome shotgun (WGS) entry which is preliminary data.</text>
</comment>
<name>A0AAD9A8R7_9PEZI</name>